<dbReference type="SUPFAM" id="SSF63829">
    <property type="entry name" value="Calcium-dependent phosphotriesterase"/>
    <property type="match status" value="1"/>
</dbReference>
<dbReference type="Pfam" id="PF25549">
    <property type="entry name" value="DUF7927"/>
    <property type="match status" value="1"/>
</dbReference>
<dbReference type="Pfam" id="PF20674">
    <property type="entry name" value="SpaA_3"/>
    <property type="match status" value="1"/>
</dbReference>
<keyword evidence="6" id="KW-1185">Reference proteome</keyword>
<gene>
    <name evidence="5" type="ORF">ACFQ3U_05090</name>
</gene>
<name>A0ABW3TKP9_9MICO</name>
<evidence type="ECO:0000256" key="1">
    <source>
        <dbReference type="SAM" id="MobiDB-lite"/>
    </source>
</evidence>
<keyword evidence="2" id="KW-1133">Transmembrane helix</keyword>
<sequence>MSALVGIIMPLGDTAASPAYAVERTQATPEANASDAAPEPTQPSGDDLAPQQRTSPGDGSERADAADQADAGDTDAGAADADPKATPDRLAAAPRAQAGPALTWSVADASGAAVAGATVTVQGPAKSTATGGVNWGKTYTVTDCAAGSCAGDSMDQDPRAGYFSVDRLVADGSVTRLTNAARGERFRIKPVSAPLGYEFTRAEWVEIPTSQWWASALPSPNPWAGESFSFGTLRVAKAEPLGCVAGTIYSVAKTGQLQQLVVNDKGTAAAVSIVGDAAPGRDRDFNGLGVGPGGTAAYAFERISGSHTNDVYRFNLAAKEWQPLGVSFSTANTQVNKNWSIGGAVDQNGTYWAGGFSQNGSRFQLWALEEGATTMEPRGLVEVPGPALGRDQTPNGDFAFDSLGNLYLIRGDLNSRALSVYRVDAAALKKASGVEPVRGVVQLPSAKSPFGGVNGIAYDPTGLLYFGSDSGGTSALSSVKLPYDNGKPSEPTLPRNPKFSTSDLASCGYPPTVTLQKNLPDGRVAAADQFRLELKSGDTSLGVTETKGDAVGPQPQTLGPIPVTSGGTISISETVVGNTGPGNYASRWECTVGGTVIAEGTGRSNATPITVPAMAQGEEVLCTFTNTIAQATKTAVPASGTAVHRDDAQGGIVRYTLGFDNSTGPTASDVLYSDYLADVLDDAVFVDGKGNVSKTPVVTTQGGIVYDQAKHWNPKQQILRVEGKVAAHSKASLSFSVRVLENSVNAEARQKASGAKAAPQGYFLRNKLARGTADTPPAECKPGLCTEHPIQAWSVTKGSLPADGARLHKGGNVHYKVTATKANAGTTLTGLVLEDDVTHVLKTAGWAPGAVVPGGAAGRGVYLFNADNRTIGLDGQPTEGPASTLTPVREVAAPTQVNVAPTGQPEDLRWIVTSGEPMDLPAEAVRAELWFAVQAAESPAERPIPDPQIWVGQGKVPTSGWKFANYATGTAKSGTGAASRTFAPNECATGSVRANTSLAPNAADPVDLSFPEQCRVQHELSQNYFTIRKDAGGAGVQALADDRDWDPDPTGLWNMVGHEFEIRDHDASTGKPTAYPSVQLCRTDYDPYAAKNPWRGAWVTPAAAADESRFAFGAEGAAIQQRILDWNNDHPPVNPGDKPLPVCGTIYEIGSGAQQGRWRSENLEAGDYWLVETKAPTAQAAEDATSRAPREVPGVQRLAQPIQFKIWPEQDGPSLGVSAMQGRGQLDVSDGAGGYLERCNPGQQQPNGQFEPRGTVAERDTACVNPTGYLMLVKDPVPAPLPLTGGIGPWLLWGGGALALAVAAVGTLWWRMRRRQAPRHAA</sequence>
<feature type="transmembrane region" description="Helical" evidence="2">
    <location>
        <begin position="1290"/>
        <end position="1310"/>
    </location>
</feature>
<dbReference type="InterPro" id="IPR057687">
    <property type="entry name" value="DUF7927"/>
</dbReference>
<dbReference type="EMBL" id="JBHTLY010000002">
    <property type="protein sequence ID" value="MFD1201265.1"/>
    <property type="molecule type" value="Genomic_DNA"/>
</dbReference>
<dbReference type="InterPro" id="IPR048834">
    <property type="entry name" value="SpaA_pre-album"/>
</dbReference>
<feature type="compositionally biased region" description="Low complexity" evidence="1">
    <location>
        <begin position="66"/>
        <end position="80"/>
    </location>
</feature>
<organism evidence="5 6">
    <name type="scientific">Leucobacter albus</name>
    <dbReference type="NCBI Taxonomy" id="272210"/>
    <lineage>
        <taxon>Bacteria</taxon>
        <taxon>Bacillati</taxon>
        <taxon>Actinomycetota</taxon>
        <taxon>Actinomycetes</taxon>
        <taxon>Micrococcales</taxon>
        <taxon>Microbacteriaceae</taxon>
        <taxon>Leucobacter</taxon>
    </lineage>
</organism>
<keyword evidence="2" id="KW-0812">Transmembrane</keyword>
<feature type="domain" description="SpaA-like prealbumin fold" evidence="3">
    <location>
        <begin position="512"/>
        <end position="627"/>
    </location>
</feature>
<evidence type="ECO:0000313" key="6">
    <source>
        <dbReference type="Proteomes" id="UP001597181"/>
    </source>
</evidence>
<feature type="region of interest" description="Disordered" evidence="1">
    <location>
        <begin position="14"/>
        <end position="96"/>
    </location>
</feature>
<feature type="domain" description="DUF7927" evidence="4">
    <location>
        <begin position="630"/>
        <end position="790"/>
    </location>
</feature>
<proteinExistence type="predicted"/>
<feature type="region of interest" description="Disordered" evidence="1">
    <location>
        <begin position="545"/>
        <end position="565"/>
    </location>
</feature>
<evidence type="ECO:0000256" key="2">
    <source>
        <dbReference type="SAM" id="Phobius"/>
    </source>
</evidence>
<accession>A0ABW3TKP9</accession>
<protein>
    <submittedName>
        <fullName evidence="5">Uncharacterized protein</fullName>
    </submittedName>
</protein>
<dbReference type="Proteomes" id="UP001597181">
    <property type="component" value="Unassembled WGS sequence"/>
</dbReference>
<comment type="caution">
    <text evidence="5">The sequence shown here is derived from an EMBL/GenBank/DDBJ whole genome shotgun (WGS) entry which is preliminary data.</text>
</comment>
<reference evidence="6" key="1">
    <citation type="journal article" date="2019" name="Int. J. Syst. Evol. Microbiol.">
        <title>The Global Catalogue of Microorganisms (GCM) 10K type strain sequencing project: providing services to taxonomists for standard genome sequencing and annotation.</title>
        <authorList>
            <consortium name="The Broad Institute Genomics Platform"/>
            <consortium name="The Broad Institute Genome Sequencing Center for Infectious Disease"/>
            <person name="Wu L."/>
            <person name="Ma J."/>
        </authorList>
    </citation>
    <scope>NUCLEOTIDE SEQUENCE [LARGE SCALE GENOMIC DNA]</scope>
    <source>
        <strain evidence="6">CCUG 50213</strain>
    </source>
</reference>
<feature type="region of interest" description="Disordered" evidence="1">
    <location>
        <begin position="485"/>
        <end position="504"/>
    </location>
</feature>
<dbReference type="RefSeq" id="WP_343957308.1">
    <property type="nucleotide sequence ID" value="NZ_BAAAKZ010000001.1"/>
</dbReference>
<evidence type="ECO:0000313" key="5">
    <source>
        <dbReference type="EMBL" id="MFD1201265.1"/>
    </source>
</evidence>
<evidence type="ECO:0000259" key="3">
    <source>
        <dbReference type="Pfam" id="PF20674"/>
    </source>
</evidence>
<keyword evidence="2" id="KW-0472">Membrane</keyword>
<evidence type="ECO:0000259" key="4">
    <source>
        <dbReference type="Pfam" id="PF25549"/>
    </source>
</evidence>